<dbReference type="Proteomes" id="UP000217790">
    <property type="component" value="Unassembled WGS sequence"/>
</dbReference>
<dbReference type="InParanoid" id="A0A2H3DAZ6"/>
<evidence type="ECO:0000313" key="2">
    <source>
        <dbReference type="Proteomes" id="UP000217790"/>
    </source>
</evidence>
<protein>
    <submittedName>
        <fullName evidence="1">Uncharacterized protein</fullName>
    </submittedName>
</protein>
<gene>
    <name evidence="1" type="ORF">ARMGADRAFT_1013043</name>
</gene>
<name>A0A2H3DAZ6_ARMGA</name>
<dbReference type="AlphaFoldDB" id="A0A2H3DAZ6"/>
<proteinExistence type="predicted"/>
<keyword evidence="2" id="KW-1185">Reference proteome</keyword>
<evidence type="ECO:0000313" key="1">
    <source>
        <dbReference type="EMBL" id="PBK92411.1"/>
    </source>
</evidence>
<reference evidence="2" key="1">
    <citation type="journal article" date="2017" name="Nat. Ecol. Evol.">
        <title>Genome expansion and lineage-specific genetic innovations in the forest pathogenic fungi Armillaria.</title>
        <authorList>
            <person name="Sipos G."/>
            <person name="Prasanna A.N."/>
            <person name="Walter M.C."/>
            <person name="O'Connor E."/>
            <person name="Balint B."/>
            <person name="Krizsan K."/>
            <person name="Kiss B."/>
            <person name="Hess J."/>
            <person name="Varga T."/>
            <person name="Slot J."/>
            <person name="Riley R."/>
            <person name="Boka B."/>
            <person name="Rigling D."/>
            <person name="Barry K."/>
            <person name="Lee J."/>
            <person name="Mihaltcheva S."/>
            <person name="LaButti K."/>
            <person name="Lipzen A."/>
            <person name="Waldron R."/>
            <person name="Moloney N.M."/>
            <person name="Sperisen C."/>
            <person name="Kredics L."/>
            <person name="Vagvoelgyi C."/>
            <person name="Patrignani A."/>
            <person name="Fitzpatrick D."/>
            <person name="Nagy I."/>
            <person name="Doyle S."/>
            <person name="Anderson J.B."/>
            <person name="Grigoriev I.V."/>
            <person name="Gueldener U."/>
            <person name="Muensterkoetter M."/>
            <person name="Nagy L.G."/>
        </authorList>
    </citation>
    <scope>NUCLEOTIDE SEQUENCE [LARGE SCALE GENOMIC DNA]</scope>
    <source>
        <strain evidence="2">Ar21-2</strain>
    </source>
</reference>
<sequence>MESSFEDLHCDANWKQYMRIQCRDTYTVLASSLRNITSALKITNPYPSRGTLEYQDPFYSGVFT</sequence>
<dbReference type="EMBL" id="KZ293658">
    <property type="protein sequence ID" value="PBK92411.1"/>
    <property type="molecule type" value="Genomic_DNA"/>
</dbReference>
<organism evidence="1 2">
    <name type="scientific">Armillaria gallica</name>
    <name type="common">Bulbous honey fungus</name>
    <name type="synonym">Armillaria bulbosa</name>
    <dbReference type="NCBI Taxonomy" id="47427"/>
    <lineage>
        <taxon>Eukaryota</taxon>
        <taxon>Fungi</taxon>
        <taxon>Dikarya</taxon>
        <taxon>Basidiomycota</taxon>
        <taxon>Agaricomycotina</taxon>
        <taxon>Agaricomycetes</taxon>
        <taxon>Agaricomycetidae</taxon>
        <taxon>Agaricales</taxon>
        <taxon>Marasmiineae</taxon>
        <taxon>Physalacriaceae</taxon>
        <taxon>Armillaria</taxon>
    </lineage>
</organism>
<accession>A0A2H3DAZ6</accession>